<dbReference type="EMBL" id="PQ067315">
    <property type="protein sequence ID" value="XDJ15584.1"/>
    <property type="molecule type" value="Genomic_DNA"/>
</dbReference>
<organism evidence="1">
    <name type="scientific">Xanthomonas phage fSU1</name>
    <dbReference type="NCBI Taxonomy" id="3238781"/>
    <lineage>
        <taxon>Viruses</taxon>
    </lineage>
</organism>
<sequence length="234" mass="25834">MSATRVCVCSKPWIPITALLRWSPMRNGRFAVHKVAALFVRRDSVYKTMPGVDAFDFDRDALTFAGGMPVVAHPPCRSWGRLRAFVTPAPGERELAIFAVDQVRRFGGVLEHPASSTLWAVAGLPQPGSFDQFGGWTLPILQSAWGHRADKATWLYVVGVAPCDVPAIPYRLGLATHVIAQCRTRADGTRKRKGDFDWRPEVSKAEREHTPAALAAWLVELARVSFVDACRRAA</sequence>
<protein>
    <submittedName>
        <fullName evidence="1">Uncharacterized protein</fullName>
    </submittedName>
</protein>
<reference evidence="1" key="1">
    <citation type="submission" date="2024-07" db="EMBL/GenBank/DDBJ databases">
        <authorList>
            <person name="Neoralova M."/>
        </authorList>
    </citation>
    <scope>NUCLEOTIDE SEQUENCE</scope>
</reference>
<proteinExistence type="predicted"/>
<accession>A0AB39CET5</accession>
<name>A0AB39CET5_9VIRU</name>
<evidence type="ECO:0000313" key="1">
    <source>
        <dbReference type="EMBL" id="XDJ15584.1"/>
    </source>
</evidence>